<accession>A0A4D6L504</accession>
<dbReference type="Proteomes" id="UP000501690">
    <property type="component" value="Linkage Group LG2"/>
</dbReference>
<dbReference type="AlphaFoldDB" id="A0A4D6L504"/>
<feature type="region of interest" description="Disordered" evidence="1">
    <location>
        <begin position="1"/>
        <end position="24"/>
    </location>
</feature>
<sequence>MGKGSFEGGLRENPKHQVHSREDKGDLSISAQFFGFCFEPPGDDELPPGCATLSATVLCCLMHESLRLLEFVVGYCMWR</sequence>
<evidence type="ECO:0000256" key="1">
    <source>
        <dbReference type="SAM" id="MobiDB-lite"/>
    </source>
</evidence>
<dbReference type="EMBL" id="CP039346">
    <property type="protein sequence ID" value="QCD83560.1"/>
    <property type="molecule type" value="Genomic_DNA"/>
</dbReference>
<evidence type="ECO:0000313" key="2">
    <source>
        <dbReference type="EMBL" id="QCD83560.1"/>
    </source>
</evidence>
<organism evidence="2 3">
    <name type="scientific">Vigna unguiculata</name>
    <name type="common">Cowpea</name>
    <dbReference type="NCBI Taxonomy" id="3917"/>
    <lineage>
        <taxon>Eukaryota</taxon>
        <taxon>Viridiplantae</taxon>
        <taxon>Streptophyta</taxon>
        <taxon>Embryophyta</taxon>
        <taxon>Tracheophyta</taxon>
        <taxon>Spermatophyta</taxon>
        <taxon>Magnoliopsida</taxon>
        <taxon>eudicotyledons</taxon>
        <taxon>Gunneridae</taxon>
        <taxon>Pentapetalae</taxon>
        <taxon>rosids</taxon>
        <taxon>fabids</taxon>
        <taxon>Fabales</taxon>
        <taxon>Fabaceae</taxon>
        <taxon>Papilionoideae</taxon>
        <taxon>50 kb inversion clade</taxon>
        <taxon>NPAAA clade</taxon>
        <taxon>indigoferoid/millettioid clade</taxon>
        <taxon>Phaseoleae</taxon>
        <taxon>Vigna</taxon>
    </lineage>
</organism>
<proteinExistence type="predicted"/>
<evidence type="ECO:0000313" key="3">
    <source>
        <dbReference type="Proteomes" id="UP000501690"/>
    </source>
</evidence>
<keyword evidence="3" id="KW-1185">Reference proteome</keyword>
<feature type="compositionally biased region" description="Basic and acidic residues" evidence="1">
    <location>
        <begin position="9"/>
        <end position="24"/>
    </location>
</feature>
<protein>
    <submittedName>
        <fullName evidence="2">Uncharacterized protein</fullName>
    </submittedName>
</protein>
<reference evidence="2 3" key="1">
    <citation type="submission" date="2019-04" db="EMBL/GenBank/DDBJ databases">
        <title>An improved genome assembly and genetic linkage map for asparagus bean, Vigna unguiculata ssp. sesquipedialis.</title>
        <authorList>
            <person name="Xia Q."/>
            <person name="Zhang R."/>
            <person name="Dong Y."/>
        </authorList>
    </citation>
    <scope>NUCLEOTIDE SEQUENCE [LARGE SCALE GENOMIC DNA]</scope>
    <source>
        <tissue evidence="2">Leaf</tissue>
    </source>
</reference>
<gene>
    <name evidence="2" type="ORF">DEO72_LG2g3906</name>
</gene>
<name>A0A4D6L504_VIGUN</name>